<evidence type="ECO:0000313" key="4">
    <source>
        <dbReference type="Proteomes" id="UP001432202"/>
    </source>
</evidence>
<evidence type="ECO:0000259" key="2">
    <source>
        <dbReference type="Pfam" id="PF05670"/>
    </source>
</evidence>
<reference evidence="3 4" key="1">
    <citation type="submission" date="2024-02" db="EMBL/GenBank/DDBJ databases">
        <title>STSV induces naive adaptation in Sulfolobus.</title>
        <authorList>
            <person name="Xiang X."/>
            <person name="Song M."/>
        </authorList>
    </citation>
    <scope>NUCLEOTIDE SEQUENCE [LARGE SCALE GENOMIC DNA]</scope>
    <source>
        <strain evidence="3 4">RT2</strain>
    </source>
</reference>
<feature type="domain" description="NFACT RNA-binding" evidence="2">
    <location>
        <begin position="402"/>
        <end position="512"/>
    </location>
</feature>
<dbReference type="PANTHER" id="PTHR15239:SF6">
    <property type="entry name" value="RIBOSOME QUALITY CONTROL COMPLEX SUBUNIT NEMF"/>
    <property type="match status" value="1"/>
</dbReference>
<dbReference type="InterPro" id="IPR051608">
    <property type="entry name" value="RQC_Subunit_NEMF"/>
</dbReference>
<dbReference type="Proteomes" id="UP001432202">
    <property type="component" value="Chromosome"/>
</dbReference>
<dbReference type="NCBIfam" id="NF041120">
    <property type="entry name" value="RqcH_arch"/>
    <property type="match status" value="1"/>
</dbReference>
<dbReference type="EMBL" id="CP146016">
    <property type="protein sequence ID" value="WWQ59933.1"/>
    <property type="molecule type" value="Genomic_DNA"/>
</dbReference>
<keyword evidence="4" id="KW-1185">Reference proteome</keyword>
<dbReference type="GO" id="GO:0072344">
    <property type="term" value="P:rescue of stalled ribosome"/>
    <property type="evidence" value="ECO:0007669"/>
    <property type="project" value="TreeGrafter"/>
</dbReference>
<sequence>MNSQNIKLQRKTSMTYFDLIAWVTENKKIIEGCIIDNVFLVQNSENTYIFKLHCSGRDQDLIIEPGKRINLTKYNYPKISSPKITILRELVREDIITDIHIIDKERIVVLELRRDGKKIIAELLPRGVLVITDKNNKILFTSENKEFKDRIIKSGETYKPPPTLQPRKEDIEKLIKNGNIAKALGIPQEVVSYLNLQDSLFDPEIAKSKVDNLEKSLLSGKIIPCMIKDVTVVPFKLNGCEEYQKFNDALDEYFYNIIQKELIERYSKKISEEKQKIMNTIKQLEESIKEYENKEKTYQEIANTVLLKAYEIDQLLSEQKQKNNKKIILNLNGVEVELDTSLTATKNAEKFFDKAKEYKRKIAKALESLSELKERLEKIEKQELEKQNEIKLILRKKEWYEKYRWSISRNGFLIIAGKDASQNESIVRKFLKDNDIFLHADIVGAPATVIFTQDKTINDEDIYDAAVMAACYSKAWKLDLAAVDVFWVFGNQVSKSPPSGEYLNKGSFMIYGKKNFVKNVKLELALGIVINGNTATIVVGSEEAVASKTKFYVIIAPGDDDKDKISQKILKVFARSLPEISGINALKVEIEDKIPGKSKIVKTSVTYNS</sequence>
<feature type="coiled-coil region" evidence="1">
    <location>
        <begin position="263"/>
        <end position="304"/>
    </location>
</feature>
<dbReference type="GeneID" id="89337251"/>
<evidence type="ECO:0000256" key="1">
    <source>
        <dbReference type="SAM" id="Coils"/>
    </source>
</evidence>
<dbReference type="PANTHER" id="PTHR15239">
    <property type="entry name" value="NUCLEAR EXPORT MEDIATOR FACTOR NEMF"/>
    <property type="match status" value="1"/>
</dbReference>
<keyword evidence="1" id="KW-0175">Coiled coil</keyword>
<proteinExistence type="predicted"/>
<dbReference type="Gene3D" id="2.30.310.10">
    <property type="entry name" value="ibrinogen binding protein from staphylococcus aureus domain"/>
    <property type="match status" value="1"/>
</dbReference>
<dbReference type="Pfam" id="PF05833">
    <property type="entry name" value="NFACT_N"/>
    <property type="match status" value="1"/>
</dbReference>
<dbReference type="RefSeq" id="WP_338599826.1">
    <property type="nucleotide sequence ID" value="NZ_CP146016.1"/>
</dbReference>
<name>A0AAX4KYJ2_9CREN</name>
<feature type="coiled-coil region" evidence="1">
    <location>
        <begin position="355"/>
        <end position="396"/>
    </location>
</feature>
<organism evidence="3 4">
    <name type="scientific">Sulfolobus tengchongensis</name>
    <dbReference type="NCBI Taxonomy" id="207809"/>
    <lineage>
        <taxon>Archaea</taxon>
        <taxon>Thermoproteota</taxon>
        <taxon>Thermoprotei</taxon>
        <taxon>Sulfolobales</taxon>
        <taxon>Sulfolobaceae</taxon>
        <taxon>Sulfolobus</taxon>
    </lineage>
</organism>
<dbReference type="GO" id="GO:0000049">
    <property type="term" value="F:tRNA binding"/>
    <property type="evidence" value="ECO:0007669"/>
    <property type="project" value="TreeGrafter"/>
</dbReference>
<dbReference type="GO" id="GO:0043023">
    <property type="term" value="F:ribosomal large subunit binding"/>
    <property type="evidence" value="ECO:0007669"/>
    <property type="project" value="TreeGrafter"/>
</dbReference>
<dbReference type="InterPro" id="IPR008532">
    <property type="entry name" value="NFACT_RNA-bd"/>
</dbReference>
<dbReference type="Pfam" id="PF05670">
    <property type="entry name" value="NFACT-R_1"/>
    <property type="match status" value="1"/>
</dbReference>
<dbReference type="GO" id="GO:1990112">
    <property type="term" value="C:RQC complex"/>
    <property type="evidence" value="ECO:0007669"/>
    <property type="project" value="TreeGrafter"/>
</dbReference>
<gene>
    <name evidence="3" type="primary">rqcH</name>
    <name evidence="3" type="ORF">V6M85_10740</name>
</gene>
<evidence type="ECO:0000313" key="3">
    <source>
        <dbReference type="EMBL" id="WWQ59933.1"/>
    </source>
</evidence>
<dbReference type="AlphaFoldDB" id="A0AAX4KYJ2"/>
<protein>
    <submittedName>
        <fullName evidence="3">Ribosome rescue protein RqcH</fullName>
    </submittedName>
</protein>
<accession>A0AAX4KYJ2</accession>